<evidence type="ECO:0000259" key="2">
    <source>
        <dbReference type="Pfam" id="PF01551"/>
    </source>
</evidence>
<protein>
    <recommendedName>
        <fullName evidence="2">M23ase beta-sheet core domain-containing protein</fullName>
    </recommendedName>
</protein>
<dbReference type="CDD" id="cd12797">
    <property type="entry name" value="M23_peptidase"/>
    <property type="match status" value="1"/>
</dbReference>
<dbReference type="InterPro" id="IPR016047">
    <property type="entry name" value="M23ase_b-sheet_dom"/>
</dbReference>
<feature type="coiled-coil region" evidence="1">
    <location>
        <begin position="252"/>
        <end position="303"/>
    </location>
</feature>
<feature type="domain" description="M23ase beta-sheet core" evidence="2">
    <location>
        <begin position="100"/>
        <end position="208"/>
    </location>
</feature>
<reference evidence="3" key="1">
    <citation type="journal article" date="2014" name="Int. J. Syst. Evol. Microbiol.">
        <title>Complete genome sequence of Corynebacterium casei LMG S-19264T (=DSM 44701T), isolated from a smear-ripened cheese.</title>
        <authorList>
            <consortium name="US DOE Joint Genome Institute (JGI-PGF)"/>
            <person name="Walter F."/>
            <person name="Albersmeier A."/>
            <person name="Kalinowski J."/>
            <person name="Ruckert C."/>
        </authorList>
    </citation>
    <scope>NUCLEOTIDE SEQUENCE</scope>
    <source>
        <strain evidence="3">JCM 31311</strain>
    </source>
</reference>
<gene>
    <name evidence="3" type="ORF">GCM10008957_14920</name>
</gene>
<dbReference type="Proteomes" id="UP000603865">
    <property type="component" value="Unassembled WGS sequence"/>
</dbReference>
<dbReference type="AlphaFoldDB" id="A0A918F4B7"/>
<dbReference type="GO" id="GO:0004222">
    <property type="term" value="F:metalloendopeptidase activity"/>
    <property type="evidence" value="ECO:0007669"/>
    <property type="project" value="TreeGrafter"/>
</dbReference>
<keyword evidence="4" id="KW-1185">Reference proteome</keyword>
<dbReference type="RefSeq" id="WP_189088954.1">
    <property type="nucleotide sequence ID" value="NZ_BMQL01000006.1"/>
</dbReference>
<reference evidence="3" key="2">
    <citation type="submission" date="2020-09" db="EMBL/GenBank/DDBJ databases">
        <authorList>
            <person name="Sun Q."/>
            <person name="Ohkuma M."/>
        </authorList>
    </citation>
    <scope>NUCLEOTIDE SEQUENCE</scope>
    <source>
        <strain evidence="3">JCM 31311</strain>
    </source>
</reference>
<dbReference type="PANTHER" id="PTHR21666">
    <property type="entry name" value="PEPTIDASE-RELATED"/>
    <property type="match status" value="1"/>
</dbReference>
<accession>A0A918F4B7</accession>
<proteinExistence type="predicted"/>
<dbReference type="EMBL" id="BMQL01000006">
    <property type="protein sequence ID" value="GGR03091.1"/>
    <property type="molecule type" value="Genomic_DNA"/>
</dbReference>
<dbReference type="Pfam" id="PF01551">
    <property type="entry name" value="Peptidase_M23"/>
    <property type="match status" value="1"/>
</dbReference>
<dbReference type="PANTHER" id="PTHR21666:SF270">
    <property type="entry name" value="MUREIN HYDROLASE ACTIVATOR ENVC"/>
    <property type="match status" value="1"/>
</dbReference>
<keyword evidence="1" id="KW-0175">Coiled coil</keyword>
<dbReference type="SUPFAM" id="SSF51261">
    <property type="entry name" value="Duplicated hybrid motif"/>
    <property type="match status" value="1"/>
</dbReference>
<dbReference type="Gene3D" id="2.70.70.10">
    <property type="entry name" value="Glucose Permease (Domain IIA)"/>
    <property type="match status" value="1"/>
</dbReference>
<sequence length="368" mass="37571">MPEECQPGPASTRPLCWLWAFRARTALFLLSAALSSMVFALPLDVAQVSYPTSAAARAFLSAVAGPAGYRVTQGFGDHKSLKDPETGETIDLYGYGSAGHTGWDIALGQPGKDGTLGAVIHAPFAGTVSTGEQRTAGGAFTGLGRWVKVAAANGESVTFGHLGQFGAFHSGQRVSAGATLGYEGTSGNSTGYHVHVMIRTAAGAVVDPAGAVAGLLSPGTSAPVAAVQGKATPVAPQPAATAVRSTPSAAAITQAEAAVQRAHAQYENARELDALGAVAKQELKRLKDAAAQAETRLAQLKRGVSAQSVAQKPKTPNAQAVLAQAKAAYQASVALYKLGGVSKVEVQNRAKTLALAQAAYQAQRLSTD</sequence>
<evidence type="ECO:0000313" key="3">
    <source>
        <dbReference type="EMBL" id="GGR03091.1"/>
    </source>
</evidence>
<evidence type="ECO:0000313" key="4">
    <source>
        <dbReference type="Proteomes" id="UP000603865"/>
    </source>
</evidence>
<name>A0A918F4B7_9DEIO</name>
<dbReference type="InterPro" id="IPR011055">
    <property type="entry name" value="Dup_hybrid_motif"/>
</dbReference>
<dbReference type="InterPro" id="IPR050570">
    <property type="entry name" value="Cell_wall_metabolism_enzyme"/>
</dbReference>
<organism evidence="3 4">
    <name type="scientific">Deinococcus ruber</name>
    <dbReference type="NCBI Taxonomy" id="1848197"/>
    <lineage>
        <taxon>Bacteria</taxon>
        <taxon>Thermotogati</taxon>
        <taxon>Deinococcota</taxon>
        <taxon>Deinococci</taxon>
        <taxon>Deinococcales</taxon>
        <taxon>Deinococcaceae</taxon>
        <taxon>Deinococcus</taxon>
    </lineage>
</organism>
<evidence type="ECO:0000256" key="1">
    <source>
        <dbReference type="SAM" id="Coils"/>
    </source>
</evidence>
<comment type="caution">
    <text evidence="3">The sequence shown here is derived from an EMBL/GenBank/DDBJ whole genome shotgun (WGS) entry which is preliminary data.</text>
</comment>